<dbReference type="InterPro" id="IPR039461">
    <property type="entry name" value="Peptidase_M49"/>
</dbReference>
<dbReference type="Gene3D" id="3.90.79.10">
    <property type="entry name" value="Nucleoside Triphosphate Pyrophosphohydrolase"/>
    <property type="match status" value="1"/>
</dbReference>
<evidence type="ECO:0008006" key="5">
    <source>
        <dbReference type="Google" id="ProtNLM"/>
    </source>
</evidence>
<evidence type="ECO:0000256" key="2">
    <source>
        <dbReference type="ARBA" id="ARBA00022801"/>
    </source>
</evidence>
<gene>
    <name evidence="3" type="ORF">IFM89_010084</name>
</gene>
<keyword evidence="4" id="KW-1185">Reference proteome</keyword>
<evidence type="ECO:0000313" key="4">
    <source>
        <dbReference type="Proteomes" id="UP000631114"/>
    </source>
</evidence>
<dbReference type="GO" id="GO:0005737">
    <property type="term" value="C:cytoplasm"/>
    <property type="evidence" value="ECO:0007669"/>
    <property type="project" value="TreeGrafter"/>
</dbReference>
<keyword evidence="1" id="KW-0479">Metal-binding</keyword>
<evidence type="ECO:0000313" key="3">
    <source>
        <dbReference type="EMBL" id="KAF9608599.1"/>
    </source>
</evidence>
<organism evidence="3 4">
    <name type="scientific">Coptis chinensis</name>
    <dbReference type="NCBI Taxonomy" id="261450"/>
    <lineage>
        <taxon>Eukaryota</taxon>
        <taxon>Viridiplantae</taxon>
        <taxon>Streptophyta</taxon>
        <taxon>Embryophyta</taxon>
        <taxon>Tracheophyta</taxon>
        <taxon>Spermatophyta</taxon>
        <taxon>Magnoliopsida</taxon>
        <taxon>Ranunculales</taxon>
        <taxon>Ranunculaceae</taxon>
        <taxon>Coptidoideae</taxon>
        <taxon>Coptis</taxon>
    </lineage>
</organism>
<sequence length="109" mass="12837">MLFVFRRELHEELGLLLPKDAFELLFVFLQECVINDGKFINNEFKDVYLVTTLAPIPLEAFTLQESEVSAVKYISWKEYEQILATEDSEYVPYDMNGEYAQLFKILSKR</sequence>
<protein>
    <recommendedName>
        <fullName evidence="5">Nudix hydrolase domain-containing protein</fullName>
    </recommendedName>
</protein>
<dbReference type="EMBL" id="JADFTS010000004">
    <property type="protein sequence ID" value="KAF9608599.1"/>
    <property type="molecule type" value="Genomic_DNA"/>
</dbReference>
<dbReference type="SUPFAM" id="SSF55811">
    <property type="entry name" value="Nudix"/>
    <property type="match status" value="1"/>
</dbReference>
<proteinExistence type="predicted"/>
<accession>A0A835I129</accession>
<dbReference type="InterPro" id="IPR015797">
    <property type="entry name" value="NUDIX_hydrolase-like_dom_sf"/>
</dbReference>
<dbReference type="GO" id="GO:0008239">
    <property type="term" value="F:dipeptidyl-peptidase activity"/>
    <property type="evidence" value="ECO:0007669"/>
    <property type="project" value="TreeGrafter"/>
</dbReference>
<name>A0A835I129_9MAGN</name>
<evidence type="ECO:0000256" key="1">
    <source>
        <dbReference type="ARBA" id="ARBA00022723"/>
    </source>
</evidence>
<keyword evidence="2" id="KW-0378">Hydrolase</keyword>
<dbReference type="AlphaFoldDB" id="A0A835I129"/>
<dbReference type="Proteomes" id="UP000631114">
    <property type="component" value="Unassembled WGS sequence"/>
</dbReference>
<comment type="caution">
    <text evidence="3">The sequence shown here is derived from an EMBL/GenBank/DDBJ whole genome shotgun (WGS) entry which is preliminary data.</text>
</comment>
<dbReference type="OrthoDB" id="1415013at2759"/>
<reference evidence="3 4" key="1">
    <citation type="submission" date="2020-10" db="EMBL/GenBank/DDBJ databases">
        <title>The Coptis chinensis genome and diversification of protoberbering-type alkaloids.</title>
        <authorList>
            <person name="Wang B."/>
            <person name="Shu S."/>
            <person name="Song C."/>
            <person name="Liu Y."/>
        </authorList>
    </citation>
    <scope>NUCLEOTIDE SEQUENCE [LARGE SCALE GENOMIC DNA]</scope>
    <source>
        <strain evidence="3">HL-2020</strain>
        <tissue evidence="3">Leaf</tissue>
    </source>
</reference>
<dbReference type="PANTHER" id="PTHR23422:SF9">
    <property type="entry name" value="ZN-DEPENDENT HYDROLASE"/>
    <property type="match status" value="1"/>
</dbReference>
<dbReference type="PANTHER" id="PTHR23422">
    <property type="entry name" value="DIPEPTIDYL PEPTIDASE III-RELATED"/>
    <property type="match status" value="1"/>
</dbReference>
<dbReference type="GO" id="GO:0046872">
    <property type="term" value="F:metal ion binding"/>
    <property type="evidence" value="ECO:0007669"/>
    <property type="project" value="UniProtKB-KW"/>
</dbReference>